<dbReference type="PATRIC" id="fig|269796.9.peg.936"/>
<dbReference type="EnsemblBacteria" id="ABC21681">
    <property type="protein sequence ID" value="ABC21681"/>
    <property type="gene ID" value="Rru_A0880"/>
</dbReference>
<dbReference type="PANTHER" id="PTHR32552">
    <property type="entry name" value="FERRICHROME IRON RECEPTOR-RELATED"/>
    <property type="match status" value="1"/>
</dbReference>
<dbReference type="PROSITE" id="PS52016">
    <property type="entry name" value="TONB_DEPENDENT_REC_3"/>
    <property type="match status" value="1"/>
</dbReference>
<keyword evidence="15" id="KW-0675">Receptor</keyword>
<evidence type="ECO:0000256" key="8">
    <source>
        <dbReference type="ARBA" id="ARBA00023077"/>
    </source>
</evidence>
<dbReference type="EMBL" id="CP000230">
    <property type="protein sequence ID" value="ABC21681.1"/>
    <property type="molecule type" value="Genomic_DNA"/>
</dbReference>
<comment type="similarity">
    <text evidence="11 12">Belongs to the TonB-dependent receptor family.</text>
</comment>
<evidence type="ECO:0000256" key="5">
    <source>
        <dbReference type="ARBA" id="ARBA00022692"/>
    </source>
</evidence>
<dbReference type="SUPFAM" id="SSF56935">
    <property type="entry name" value="Porins"/>
    <property type="match status" value="1"/>
</dbReference>
<keyword evidence="8 12" id="KW-0798">TonB box</keyword>
<feature type="domain" description="TonB-dependent receptor plug" evidence="14">
    <location>
        <begin position="49"/>
        <end position="153"/>
    </location>
</feature>
<evidence type="ECO:0000256" key="9">
    <source>
        <dbReference type="ARBA" id="ARBA00023136"/>
    </source>
</evidence>
<evidence type="ECO:0000256" key="10">
    <source>
        <dbReference type="ARBA" id="ARBA00023237"/>
    </source>
</evidence>
<evidence type="ECO:0000313" key="16">
    <source>
        <dbReference type="Proteomes" id="UP000001929"/>
    </source>
</evidence>
<evidence type="ECO:0000256" key="2">
    <source>
        <dbReference type="ARBA" id="ARBA00022448"/>
    </source>
</evidence>
<dbReference type="GO" id="GO:0009279">
    <property type="term" value="C:cell outer membrane"/>
    <property type="evidence" value="ECO:0007669"/>
    <property type="project" value="UniProtKB-SubCell"/>
</dbReference>
<keyword evidence="16" id="KW-1185">Reference proteome</keyword>
<dbReference type="InterPro" id="IPR000531">
    <property type="entry name" value="Beta-barrel_TonB"/>
</dbReference>
<organism evidence="15 16">
    <name type="scientific">Rhodospirillum rubrum (strain ATCC 11170 / ATH 1.1.1 / DSM 467 / LMG 4362 / NCIMB 8255 / S1)</name>
    <dbReference type="NCBI Taxonomy" id="269796"/>
    <lineage>
        <taxon>Bacteria</taxon>
        <taxon>Pseudomonadati</taxon>
        <taxon>Pseudomonadota</taxon>
        <taxon>Alphaproteobacteria</taxon>
        <taxon>Rhodospirillales</taxon>
        <taxon>Rhodospirillaceae</taxon>
        <taxon>Rhodospirillum</taxon>
    </lineage>
</organism>
<dbReference type="InterPro" id="IPR039426">
    <property type="entry name" value="TonB-dep_rcpt-like"/>
</dbReference>
<keyword evidence="9 11" id="KW-0472">Membrane</keyword>
<evidence type="ECO:0000256" key="4">
    <source>
        <dbReference type="ARBA" id="ARBA00022496"/>
    </source>
</evidence>
<dbReference type="CDD" id="cd01347">
    <property type="entry name" value="ligand_gated_channel"/>
    <property type="match status" value="1"/>
</dbReference>
<dbReference type="STRING" id="269796.Rru_A0880"/>
<dbReference type="PANTHER" id="PTHR32552:SF81">
    <property type="entry name" value="TONB-DEPENDENT OUTER MEMBRANE RECEPTOR"/>
    <property type="match status" value="1"/>
</dbReference>
<dbReference type="Gene3D" id="2.40.170.20">
    <property type="entry name" value="TonB-dependent receptor, beta-barrel domain"/>
    <property type="match status" value="1"/>
</dbReference>
<dbReference type="Pfam" id="PF00593">
    <property type="entry name" value="TonB_dep_Rec_b-barrel"/>
    <property type="match status" value="1"/>
</dbReference>
<keyword evidence="4" id="KW-0410">Iron transport</keyword>
<evidence type="ECO:0000256" key="3">
    <source>
        <dbReference type="ARBA" id="ARBA00022452"/>
    </source>
</evidence>
<evidence type="ECO:0000256" key="11">
    <source>
        <dbReference type="PROSITE-ProRule" id="PRU01360"/>
    </source>
</evidence>
<dbReference type="eggNOG" id="COG4771">
    <property type="taxonomic scope" value="Bacteria"/>
</dbReference>
<dbReference type="PhylomeDB" id="Q2RW14"/>
<dbReference type="Pfam" id="PF07715">
    <property type="entry name" value="Plug"/>
    <property type="match status" value="1"/>
</dbReference>
<feature type="domain" description="TonB-dependent receptor-like beta-barrel" evidence="13">
    <location>
        <begin position="280"/>
        <end position="646"/>
    </location>
</feature>
<gene>
    <name evidence="15" type="ordered locus">Rru_A0880</name>
</gene>
<keyword evidence="6" id="KW-0408">Iron</keyword>
<keyword evidence="5 11" id="KW-0812">Transmembrane</keyword>
<dbReference type="InterPro" id="IPR012910">
    <property type="entry name" value="Plug_dom"/>
</dbReference>
<keyword evidence="10 11" id="KW-0998">Cell outer membrane</keyword>
<evidence type="ECO:0000256" key="12">
    <source>
        <dbReference type="RuleBase" id="RU003357"/>
    </source>
</evidence>
<evidence type="ECO:0000313" key="15">
    <source>
        <dbReference type="EMBL" id="ABC21681.1"/>
    </source>
</evidence>
<name>Q2RW14_RHORT</name>
<evidence type="ECO:0000256" key="7">
    <source>
        <dbReference type="ARBA" id="ARBA00023065"/>
    </source>
</evidence>
<dbReference type="GO" id="GO:0006826">
    <property type="term" value="P:iron ion transport"/>
    <property type="evidence" value="ECO:0007669"/>
    <property type="project" value="UniProtKB-KW"/>
</dbReference>
<protein>
    <submittedName>
        <fullName evidence="15">TonB-dependent receptor</fullName>
    </submittedName>
</protein>
<proteinExistence type="inferred from homology"/>
<evidence type="ECO:0000256" key="6">
    <source>
        <dbReference type="ARBA" id="ARBA00023004"/>
    </source>
</evidence>
<dbReference type="KEGG" id="rru:Rru_A0880"/>
<evidence type="ECO:0000259" key="14">
    <source>
        <dbReference type="Pfam" id="PF07715"/>
    </source>
</evidence>
<dbReference type="AlphaFoldDB" id="Q2RW14"/>
<accession>Q2RW14</accession>
<reference evidence="15 16" key="1">
    <citation type="journal article" date="2011" name="Stand. Genomic Sci.">
        <title>Complete genome sequence of Rhodospirillum rubrum type strain (S1).</title>
        <authorList>
            <person name="Munk A.C."/>
            <person name="Copeland A."/>
            <person name="Lucas S."/>
            <person name="Lapidus A."/>
            <person name="Del Rio T.G."/>
            <person name="Barry K."/>
            <person name="Detter J.C."/>
            <person name="Hammon N."/>
            <person name="Israni S."/>
            <person name="Pitluck S."/>
            <person name="Brettin T."/>
            <person name="Bruce D."/>
            <person name="Han C."/>
            <person name="Tapia R."/>
            <person name="Gilna P."/>
            <person name="Schmutz J."/>
            <person name="Larimer F."/>
            <person name="Land M."/>
            <person name="Kyrpides N.C."/>
            <person name="Mavromatis K."/>
            <person name="Richardson P."/>
            <person name="Rohde M."/>
            <person name="Goker M."/>
            <person name="Klenk H.P."/>
            <person name="Zhang Y."/>
            <person name="Roberts G.P."/>
            <person name="Reslewic S."/>
            <person name="Schwartz D.C."/>
        </authorList>
    </citation>
    <scope>NUCLEOTIDE SEQUENCE [LARGE SCALE GENOMIC DNA]</scope>
    <source>
        <strain evidence="16">ATCC 11170 / ATH 1.1.1 / DSM 467 / LMG 4362 / NCIMB 8255 / S1</strain>
    </source>
</reference>
<dbReference type="Proteomes" id="UP000001929">
    <property type="component" value="Chromosome"/>
</dbReference>
<keyword evidence="7" id="KW-0406">Ion transport</keyword>
<dbReference type="InterPro" id="IPR036942">
    <property type="entry name" value="Beta-barrel_TonB_sf"/>
</dbReference>
<keyword evidence="2 11" id="KW-0813">Transport</keyword>
<dbReference type="HOGENOM" id="CLU_008287_15_2_5"/>
<evidence type="ECO:0000256" key="1">
    <source>
        <dbReference type="ARBA" id="ARBA00004571"/>
    </source>
</evidence>
<sequence length="680" mass="74047">MMAIVAAISFGGIGPSQAQEMDSEDIDARKKVIELESLTITANKRDQKINEVDGSVLVRDGKDLEKAHVTTVADLERVFPGLMIQSRGSRSYANFSLRGVNSPDFYNPSIQVYVDGVPQDSTFFTQELVNVERVELLRGPQGTLYGGNAYAGVINIVSRKPDNAVKGMVGGMVSTAGGETETSLAGPVVRDALYGGLSAKWSQAFGRIDDTLTGKDDIDSSKGGMVRGQLRYAPTGSPWDITAAGQYDHLVSNEEIPVEDPHKLVYSSALYGIPEYTRKVTTGSVNASYEFDRGTLSSLTSYQDRSLERFAYAMEQPEFQTTLSQEVRYAFGDKDGPLDGVVGAFFKDTDFTRKTAQYYTYQGPSENAVASRSYALFGEMTQALTPVLDVTGGLRYSYDTSEIDFTRQGASFYPALDFENSADFHNVSMKLALGWQINEDNRVYGLISRGYKPGGFNHAVMSAADRQAFDNETSTNYELGWHGTVVEDRLWVNASAYLIEAENKQIYVTADSMTGLQALRNLGDSRSYGLEVDVTARPLDSVQVTLGGTFGRSVFVSSTDPVTGEDYDGKTLPYAPDYTLNAAIEYTLPLSSFPGEISLRGAGRYVSASYFDPSNSLKQDGYPVLDLSVNLATDTGIKVAVFADNIADQGYRTYSYSAGATTYSTAGQGRTVGMRASWAF</sequence>
<comment type="subcellular location">
    <subcellularLocation>
        <location evidence="1 11">Cell outer membrane</location>
        <topology evidence="1 11">Multi-pass membrane protein</topology>
    </subcellularLocation>
</comment>
<keyword evidence="3 11" id="KW-1134">Transmembrane beta strand</keyword>
<evidence type="ECO:0000259" key="13">
    <source>
        <dbReference type="Pfam" id="PF00593"/>
    </source>
</evidence>